<gene>
    <name evidence="1" type="ORF">METZ01_LOCUS475912</name>
</gene>
<organism evidence="1">
    <name type="scientific">marine metagenome</name>
    <dbReference type="NCBI Taxonomy" id="408172"/>
    <lineage>
        <taxon>unclassified sequences</taxon>
        <taxon>metagenomes</taxon>
        <taxon>ecological metagenomes</taxon>
    </lineage>
</organism>
<accession>A0A383BUI3</accession>
<reference evidence="1" key="1">
    <citation type="submission" date="2018-05" db="EMBL/GenBank/DDBJ databases">
        <authorList>
            <person name="Lanie J.A."/>
            <person name="Ng W.-L."/>
            <person name="Kazmierczak K.M."/>
            <person name="Andrzejewski T.M."/>
            <person name="Davidsen T.M."/>
            <person name="Wayne K.J."/>
            <person name="Tettelin H."/>
            <person name="Glass J.I."/>
            <person name="Rusch D."/>
            <person name="Podicherti R."/>
            <person name="Tsui H.-C.T."/>
            <person name="Winkler M.E."/>
        </authorList>
    </citation>
    <scope>NUCLEOTIDE SEQUENCE</scope>
</reference>
<dbReference type="AlphaFoldDB" id="A0A383BUI3"/>
<name>A0A383BUI3_9ZZZZ</name>
<feature type="non-terminal residue" evidence="1">
    <location>
        <position position="1"/>
    </location>
</feature>
<evidence type="ECO:0000313" key="1">
    <source>
        <dbReference type="EMBL" id="SVE23058.1"/>
    </source>
</evidence>
<dbReference type="EMBL" id="UINC01203001">
    <property type="protein sequence ID" value="SVE23058.1"/>
    <property type="molecule type" value="Genomic_DNA"/>
</dbReference>
<proteinExistence type="predicted"/>
<protein>
    <submittedName>
        <fullName evidence="1">Uncharacterized protein</fullName>
    </submittedName>
</protein>
<sequence length="32" mass="3614">VVGKIVYLMREVCGPYESPIVDCNDTMRLPIC</sequence>
<feature type="non-terminal residue" evidence="1">
    <location>
        <position position="32"/>
    </location>
</feature>